<dbReference type="PANTHER" id="PTHR13817">
    <property type="entry name" value="TITIN"/>
    <property type="match status" value="1"/>
</dbReference>
<evidence type="ECO:0000259" key="5">
    <source>
        <dbReference type="PROSITE" id="PS50835"/>
    </source>
</evidence>
<dbReference type="InterPro" id="IPR036116">
    <property type="entry name" value="FN3_sf"/>
</dbReference>
<reference evidence="7 8" key="1">
    <citation type="journal article" date="2018" name="Nat. Ecol. Evol.">
        <title>Genomic signatures of mitonuclear coevolution across populations of Tigriopus californicus.</title>
        <authorList>
            <person name="Barreto F.S."/>
            <person name="Watson E.T."/>
            <person name="Lima T.G."/>
            <person name="Willett C.S."/>
            <person name="Edmands S."/>
            <person name="Li W."/>
            <person name="Burton R.S."/>
        </authorList>
    </citation>
    <scope>NUCLEOTIDE SEQUENCE [LARGE SCALE GENOMIC DNA]</scope>
    <source>
        <strain evidence="7 8">San Diego</strain>
    </source>
</reference>
<feature type="chain" id="PRO_5021872442" description="Ig-like and fibronectin type-III domain-containing protein C25G4.10" evidence="4">
    <location>
        <begin position="28"/>
        <end position="1384"/>
    </location>
</feature>
<dbReference type="Pfam" id="PF07679">
    <property type="entry name" value="I-set"/>
    <property type="match status" value="1"/>
</dbReference>
<evidence type="ECO:0000259" key="6">
    <source>
        <dbReference type="PROSITE" id="PS50853"/>
    </source>
</evidence>
<keyword evidence="4" id="KW-0732">Signal</keyword>
<dbReference type="CDD" id="cd00063">
    <property type="entry name" value="FN3"/>
    <property type="match status" value="4"/>
</dbReference>
<dbReference type="InterPro" id="IPR036179">
    <property type="entry name" value="Ig-like_dom_sf"/>
</dbReference>
<dbReference type="SMART" id="SM00408">
    <property type="entry name" value="IGc2"/>
    <property type="match status" value="2"/>
</dbReference>
<evidence type="ECO:0000256" key="4">
    <source>
        <dbReference type="SAM" id="SignalP"/>
    </source>
</evidence>
<feature type="domain" description="Fibronectin type-III" evidence="6">
    <location>
        <begin position="1174"/>
        <end position="1264"/>
    </location>
</feature>
<dbReference type="Gene3D" id="2.60.40.10">
    <property type="entry name" value="Immunoglobulins"/>
    <property type="match status" value="7"/>
</dbReference>
<dbReference type="PANTHER" id="PTHR13817:SF155">
    <property type="entry name" value="IG-LIKE AND FIBRONECTIN TYPE-III DOMAIN-CONTAINING PROTEIN C25G4.10"/>
    <property type="match status" value="1"/>
</dbReference>
<dbReference type="PROSITE" id="PS50853">
    <property type="entry name" value="FN3"/>
    <property type="match status" value="4"/>
</dbReference>
<name>A0A553PT26_TIGCA</name>
<dbReference type="InterPro" id="IPR013783">
    <property type="entry name" value="Ig-like_fold"/>
</dbReference>
<keyword evidence="3" id="KW-0472">Membrane</keyword>
<dbReference type="SMART" id="SM00409">
    <property type="entry name" value="IG"/>
    <property type="match status" value="2"/>
</dbReference>
<feature type="domain" description="Ig-like" evidence="5">
    <location>
        <begin position="47"/>
        <end position="126"/>
    </location>
</feature>
<feature type="signal peptide" evidence="4">
    <location>
        <begin position="1"/>
        <end position="27"/>
    </location>
</feature>
<dbReference type="SMART" id="SM00060">
    <property type="entry name" value="FN3"/>
    <property type="match status" value="4"/>
</dbReference>
<feature type="compositionally biased region" description="Polar residues" evidence="2">
    <location>
        <begin position="1335"/>
        <end position="1346"/>
    </location>
</feature>
<dbReference type="InterPro" id="IPR003961">
    <property type="entry name" value="FN3_dom"/>
</dbReference>
<dbReference type="SUPFAM" id="SSF48726">
    <property type="entry name" value="Immunoglobulin"/>
    <property type="match status" value="3"/>
</dbReference>
<dbReference type="InterPro" id="IPR013098">
    <property type="entry name" value="Ig_I-set"/>
</dbReference>
<dbReference type="GO" id="GO:0009653">
    <property type="term" value="P:anatomical structure morphogenesis"/>
    <property type="evidence" value="ECO:0007669"/>
    <property type="project" value="UniProtKB-ARBA"/>
</dbReference>
<organism evidence="7 8">
    <name type="scientific">Tigriopus californicus</name>
    <name type="common">Marine copepod</name>
    <dbReference type="NCBI Taxonomy" id="6832"/>
    <lineage>
        <taxon>Eukaryota</taxon>
        <taxon>Metazoa</taxon>
        <taxon>Ecdysozoa</taxon>
        <taxon>Arthropoda</taxon>
        <taxon>Crustacea</taxon>
        <taxon>Multicrustacea</taxon>
        <taxon>Hexanauplia</taxon>
        <taxon>Copepoda</taxon>
        <taxon>Harpacticoida</taxon>
        <taxon>Harpacticidae</taxon>
        <taxon>Tigriopus</taxon>
    </lineage>
</organism>
<dbReference type="InterPro" id="IPR002602">
    <property type="entry name" value="DB"/>
</dbReference>
<evidence type="ECO:0008006" key="9">
    <source>
        <dbReference type="Google" id="ProtNLM"/>
    </source>
</evidence>
<feature type="region of interest" description="Disordered" evidence="2">
    <location>
        <begin position="1332"/>
        <end position="1384"/>
    </location>
</feature>
<dbReference type="STRING" id="6832.A0A553PT26"/>
<comment type="caution">
    <text evidence="7">The sequence shown here is derived from an EMBL/GenBank/DDBJ whole genome shotgun (WGS) entry which is preliminary data.</text>
</comment>
<gene>
    <name evidence="7" type="ORF">TCAL_04329</name>
</gene>
<dbReference type="Proteomes" id="UP000318571">
    <property type="component" value="Chromosome 12"/>
</dbReference>
<keyword evidence="1" id="KW-0677">Repeat</keyword>
<feature type="domain" description="Fibronectin type-III" evidence="6">
    <location>
        <begin position="285"/>
        <end position="392"/>
    </location>
</feature>
<dbReference type="SUPFAM" id="SSF49265">
    <property type="entry name" value="Fibronectin type III"/>
    <property type="match status" value="3"/>
</dbReference>
<dbReference type="OMA" id="CCAAQNV"/>
<evidence type="ECO:0000313" key="8">
    <source>
        <dbReference type="Proteomes" id="UP000318571"/>
    </source>
</evidence>
<dbReference type="InterPro" id="IPR007110">
    <property type="entry name" value="Ig-like_dom"/>
</dbReference>
<evidence type="ECO:0000256" key="3">
    <source>
        <dbReference type="SAM" id="Phobius"/>
    </source>
</evidence>
<dbReference type="Pfam" id="PF01682">
    <property type="entry name" value="DB"/>
    <property type="match status" value="4"/>
</dbReference>
<sequence>MPCLIAKSTRGAIVLCLLLIHVVHVFGERSESGVLIENLPSSQVRAEGQEVLFTCIARNSNNDTVIWKYGADKILTAGNVRVTSKKNVEILHDEGGSVYVLSIKNLTPTDSGLYMCEINTQPPTRSFYKLTVISSKLTAPDKNHQHGDTFNTNTEDSTTNNSTVDLWGFATPNPINHDYTSCCLGMGVSEKCLGFCDIRNILEGKAGQNPAECEEEFPDIVMCMADGRNHVPCCEEARIPDICQDMCSGAYTRRSDALKTHLACSQYTAPTLACIAEGISILPGRPEELEAVDLGSNSFTLKWRPAGSSEMRQDHFKITLETLGRMKKDNLNRKASSFIATETFTVSGEVFEYPLTGLKPFTLYNATITAINKFGESLPSYDLLVVTHVKGDPMWTKSKGQALPALPDFQSCCQTKNISHASCADRFCNFEKVQEATIPDLMVCAPWTGSMFDCLFDGQDHTQCCQENGLPDVCLGFCSGTIKSVDFRHFKCMEYIAGISKCIMKKHDVLTSAPLAFRFSNIGTTIGLLHWEHPKVNGDNVKSYLVHYRQMLPRGLGQDIIKETKHNMYIFEDLMPDSSYESYVEAVNQYGVGEPSPRIVFRTKREPSDAHERAADIYKAHSQCCIASGLREECLPLCSYNVTMSDVKSLGKLCVSEVARLTQCAAGGRDHMPCCARRGVPIQCQPLCQGIQLTPHASTLTSCMAYAGNILTCLEEGSLDLPEPVFNLHALFVGNDSVSLEWDHYNETGDITQYEVYYKMLQNNSNSPNIFTGNQNVNVSGLSITIDGLEGYSKYQFFAVARNHLGTSLPSSVVTLSTGAPDSKRVNGVPTPPFSVLVTGKGSDFISLSQYIIHLTTKTINGESEPSETLVVWTNPIIPAYAEAPTIHPKDGILEGDSVAVLCIAMGSPKPNLTLYIAGHPIRMTQSRHMVTTIHNISRHMDRIACHADNGFGTPMLSSRQILIERGPNFLTTPPHKITAKEGQPLVLDFHMDASPFPEIRIGKNGSSVRTSDRFQVKLTQDEGEQYTATAVINITSCLSVDSGDYYIKINNSVGSLLYEFTLQIDQNLPQAEDSQSCCVRLNVAEECRDLCSLSVDLDFLIAKPQCFSEFDKLMECAADGSDHRHCCSMAGVPKGCLDWCRGIQVEDSEFCALTHARDINYCFKEGKYTLPGAPRNIEVTPISSDKAKAKWDPPAKNPNAVELYRVLYRRKGERFAEKIDTPETEITLTNLLPGVPYELVVKAGNSNGTSQLSPPLQFFTANQYVVETTQIYSPIPSIIGVLVALCLLIPLIILSVWYFKTHKTVSRSSSSAGSFDNPFFNQEMYMNQLEDDQTSNPAPTMSGSNEPKAADPSSQNLEDNERNPTLYEEIKLGKKGEGFKRLT</sequence>
<dbReference type="InterPro" id="IPR050964">
    <property type="entry name" value="Striated_Muscle_Regulatory"/>
</dbReference>
<feature type="transmembrane region" description="Helical" evidence="3">
    <location>
        <begin position="1279"/>
        <end position="1300"/>
    </location>
</feature>
<keyword evidence="8" id="KW-1185">Reference proteome</keyword>
<accession>A0A553PT26</accession>
<dbReference type="Pfam" id="PF00041">
    <property type="entry name" value="fn3"/>
    <property type="match status" value="4"/>
</dbReference>
<feature type="domain" description="Fibronectin type-III" evidence="6">
    <location>
        <begin position="724"/>
        <end position="821"/>
    </location>
</feature>
<evidence type="ECO:0000256" key="2">
    <source>
        <dbReference type="SAM" id="MobiDB-lite"/>
    </source>
</evidence>
<dbReference type="EMBL" id="VCGU01000001">
    <property type="protein sequence ID" value="TRY80837.1"/>
    <property type="molecule type" value="Genomic_DNA"/>
</dbReference>
<feature type="domain" description="Fibronectin type-III" evidence="6">
    <location>
        <begin position="513"/>
        <end position="606"/>
    </location>
</feature>
<feature type="compositionally biased region" description="Basic and acidic residues" evidence="2">
    <location>
        <begin position="1369"/>
        <end position="1384"/>
    </location>
</feature>
<evidence type="ECO:0000313" key="7">
    <source>
        <dbReference type="EMBL" id="TRY80837.1"/>
    </source>
</evidence>
<proteinExistence type="predicted"/>
<dbReference type="PROSITE" id="PS50835">
    <property type="entry name" value="IG_LIKE"/>
    <property type="match status" value="1"/>
</dbReference>
<keyword evidence="3" id="KW-1133">Transmembrane helix</keyword>
<dbReference type="Pfam" id="PF13927">
    <property type="entry name" value="Ig_3"/>
    <property type="match status" value="1"/>
</dbReference>
<dbReference type="InterPro" id="IPR003599">
    <property type="entry name" value="Ig_sub"/>
</dbReference>
<protein>
    <recommendedName>
        <fullName evidence="9">Ig-like and fibronectin type-III domain-containing protein C25G4.10</fullName>
    </recommendedName>
</protein>
<keyword evidence="3" id="KW-0812">Transmembrane</keyword>
<dbReference type="InterPro" id="IPR003598">
    <property type="entry name" value="Ig_sub2"/>
</dbReference>
<evidence type="ECO:0000256" key="1">
    <source>
        <dbReference type="ARBA" id="ARBA00022737"/>
    </source>
</evidence>
<dbReference type="GO" id="GO:0030154">
    <property type="term" value="P:cell differentiation"/>
    <property type="evidence" value="ECO:0007669"/>
    <property type="project" value="UniProtKB-ARBA"/>
</dbReference>